<keyword evidence="2" id="KW-1185">Reference proteome</keyword>
<protein>
    <submittedName>
        <fullName evidence="1">Lambda family phage holin</fullName>
    </submittedName>
</protein>
<evidence type="ECO:0000313" key="1">
    <source>
        <dbReference type="EMBL" id="RKQ97133.1"/>
    </source>
</evidence>
<accession>A0A420WUM0</accession>
<name>A0A420WUM0_9GAMM</name>
<gene>
    <name evidence="1" type="ORF">C7446_2553</name>
</gene>
<sequence length="110" mass="11850">MPPEPHDTETWQLVAWLNGNWAWVTAGILCVFVALLRAYLDKARITGQDVAESLICGIIVSVSKPVLAHVGVSDSAAMFVGAVTGFLGARMLRPLLENVFKAYTGRGGHK</sequence>
<dbReference type="EMBL" id="RBIN01000007">
    <property type="protein sequence ID" value="RKQ97133.1"/>
    <property type="molecule type" value="Genomic_DNA"/>
</dbReference>
<dbReference type="AlphaFoldDB" id="A0A420WUM0"/>
<reference evidence="1 2" key="1">
    <citation type="submission" date="2018-10" db="EMBL/GenBank/DDBJ databases">
        <title>Genomic Encyclopedia of Type Strains, Phase IV (KMG-IV): sequencing the most valuable type-strain genomes for metagenomic binning, comparative biology and taxonomic classification.</title>
        <authorList>
            <person name="Goeker M."/>
        </authorList>
    </citation>
    <scope>NUCLEOTIDE SEQUENCE [LARGE SCALE GENOMIC DNA]</scope>
    <source>
        <strain evidence="1 2">DSM 23229</strain>
    </source>
</reference>
<comment type="caution">
    <text evidence="1">The sequence shown here is derived from an EMBL/GenBank/DDBJ whole genome shotgun (WGS) entry which is preliminary data.</text>
</comment>
<proteinExistence type="predicted"/>
<dbReference type="Pfam" id="PF05106">
    <property type="entry name" value="Phage_holin_3_1"/>
    <property type="match status" value="1"/>
</dbReference>
<evidence type="ECO:0000313" key="2">
    <source>
        <dbReference type="Proteomes" id="UP000281975"/>
    </source>
</evidence>
<dbReference type="RefSeq" id="WP_170150086.1">
    <property type="nucleotide sequence ID" value="NZ_RBIN01000007.1"/>
</dbReference>
<organism evidence="1 2">
    <name type="scientific">Kushneria sinocarnis</name>
    <dbReference type="NCBI Taxonomy" id="595502"/>
    <lineage>
        <taxon>Bacteria</taxon>
        <taxon>Pseudomonadati</taxon>
        <taxon>Pseudomonadota</taxon>
        <taxon>Gammaproteobacteria</taxon>
        <taxon>Oceanospirillales</taxon>
        <taxon>Halomonadaceae</taxon>
        <taxon>Kushneria</taxon>
    </lineage>
</organism>
<dbReference type="InterPro" id="IPR006481">
    <property type="entry name" value="Phage_lambda_GpS_holin"/>
</dbReference>
<dbReference type="Proteomes" id="UP000281975">
    <property type="component" value="Unassembled WGS sequence"/>
</dbReference>